<dbReference type="OMA" id="QVGSAND"/>
<dbReference type="Proteomes" id="UP000264071">
    <property type="component" value="Unassembled WGS sequence"/>
</dbReference>
<organism evidence="3 4">
    <name type="scientific">Gemmatimonas aurantiaca</name>
    <dbReference type="NCBI Taxonomy" id="173480"/>
    <lineage>
        <taxon>Bacteria</taxon>
        <taxon>Pseudomonadati</taxon>
        <taxon>Gemmatimonadota</taxon>
        <taxon>Gemmatimonadia</taxon>
        <taxon>Gemmatimonadales</taxon>
        <taxon>Gemmatimonadaceae</taxon>
        <taxon>Gemmatimonas</taxon>
    </lineage>
</organism>
<dbReference type="Pfam" id="PF02368">
    <property type="entry name" value="Big_2"/>
    <property type="match status" value="4"/>
</dbReference>
<dbReference type="SUPFAM" id="SSF50985">
    <property type="entry name" value="RCC1/BLIP-II"/>
    <property type="match status" value="2"/>
</dbReference>
<name>A0A3D4V3H3_9BACT</name>
<dbReference type="SUPFAM" id="SSF49373">
    <property type="entry name" value="Invasin/intimin cell-adhesion fragments"/>
    <property type="match status" value="4"/>
</dbReference>
<dbReference type="InterPro" id="IPR008964">
    <property type="entry name" value="Invasin/intimin_cell_adhesion"/>
</dbReference>
<feature type="signal peptide" evidence="1">
    <location>
        <begin position="1"/>
        <end position="24"/>
    </location>
</feature>
<dbReference type="PRINTS" id="PR00633">
    <property type="entry name" value="RCCNDNSATION"/>
</dbReference>
<dbReference type="Gene3D" id="2.130.10.30">
    <property type="entry name" value="Regulator of chromosome condensation 1/beta-lactamase-inhibitor protein II"/>
    <property type="match status" value="2"/>
</dbReference>
<dbReference type="InterPro" id="IPR000408">
    <property type="entry name" value="Reg_chr_condens"/>
</dbReference>
<comment type="caution">
    <text evidence="3">The sequence shown here is derived from an EMBL/GenBank/DDBJ whole genome shotgun (WGS) entry which is preliminary data.</text>
</comment>
<dbReference type="SMART" id="SM00635">
    <property type="entry name" value="BID_2"/>
    <property type="match status" value="4"/>
</dbReference>
<feature type="chain" id="PRO_5017715713" description="BIG2 domain-containing protein" evidence="1">
    <location>
        <begin position="25"/>
        <end position="768"/>
    </location>
</feature>
<dbReference type="Pfam" id="PF13540">
    <property type="entry name" value="RCC1_2"/>
    <property type="match status" value="1"/>
</dbReference>
<feature type="domain" description="BIG2" evidence="2">
    <location>
        <begin position="298"/>
        <end position="382"/>
    </location>
</feature>
<proteinExistence type="predicted"/>
<feature type="domain" description="BIG2" evidence="2">
    <location>
        <begin position="40"/>
        <end position="120"/>
    </location>
</feature>
<gene>
    <name evidence="3" type="ORF">DGD08_00480</name>
</gene>
<feature type="domain" description="BIG2" evidence="2">
    <location>
        <begin position="212"/>
        <end position="292"/>
    </location>
</feature>
<feature type="domain" description="BIG2" evidence="2">
    <location>
        <begin position="125"/>
        <end position="205"/>
    </location>
</feature>
<evidence type="ECO:0000259" key="2">
    <source>
        <dbReference type="SMART" id="SM00635"/>
    </source>
</evidence>
<dbReference type="GO" id="GO:0005085">
    <property type="term" value="F:guanyl-nucleotide exchange factor activity"/>
    <property type="evidence" value="ECO:0007669"/>
    <property type="project" value="TreeGrafter"/>
</dbReference>
<dbReference type="Pfam" id="PF00415">
    <property type="entry name" value="RCC1"/>
    <property type="match status" value="1"/>
</dbReference>
<dbReference type="InterPro" id="IPR003343">
    <property type="entry name" value="Big_2"/>
</dbReference>
<dbReference type="InterPro" id="IPR051553">
    <property type="entry name" value="Ran_GTPase-activating"/>
</dbReference>
<dbReference type="PROSITE" id="PS50012">
    <property type="entry name" value="RCC1_3"/>
    <property type="match status" value="1"/>
</dbReference>
<reference evidence="3 4" key="1">
    <citation type="journal article" date="2018" name="Nat. Biotechnol.">
        <title>A standardized bacterial taxonomy based on genome phylogeny substantially revises the tree of life.</title>
        <authorList>
            <person name="Parks D.H."/>
            <person name="Chuvochina M."/>
            <person name="Waite D.W."/>
            <person name="Rinke C."/>
            <person name="Skarshewski A."/>
            <person name="Chaumeil P.A."/>
            <person name="Hugenholtz P."/>
        </authorList>
    </citation>
    <scope>NUCLEOTIDE SEQUENCE [LARGE SCALE GENOMIC DNA]</scope>
    <source>
        <strain evidence="3">UBA8844</strain>
    </source>
</reference>
<evidence type="ECO:0000313" key="4">
    <source>
        <dbReference type="Proteomes" id="UP000264071"/>
    </source>
</evidence>
<dbReference type="Gene3D" id="2.60.40.1080">
    <property type="match status" value="3"/>
</dbReference>
<evidence type="ECO:0000256" key="1">
    <source>
        <dbReference type="SAM" id="SignalP"/>
    </source>
</evidence>
<dbReference type="PANTHER" id="PTHR45982:SF1">
    <property type="entry name" value="REGULATOR OF CHROMOSOME CONDENSATION"/>
    <property type="match status" value="1"/>
</dbReference>
<sequence>MRASASFRPALQCLAFSVAMIATAACGSDDKSPTGNPPVTVASVAITPTTASVVVGATTTLTAVARDAQNNTLAGRTITYTSSAATIATVSATGVVTGVAAGSAEIAATSEGKTATAQITVTPVPVASISITPTSDTLVAGDTASLRATVRDAQNNVLTGRVVNFTSSATNIATVSATGLVTAVAAGTARITAASEGRTVEATILVTARVVPVAMVTVAPVIDTILVGDSVVFTATARDSQNNVLTGRTFTWASSTGTIATISNSGLVRGIAAGTATITATSEGKTGTATVLVQPRVAPVAITIDVALDTIEAYEQRALVATVRDAQNRPILGLPVTWTSSNTAVATVDSTGRLTGVDRGTVTITARHAALTATVSRVVVIKYRSLAMGTAHACDLASGGIAWCWGMNGNDARLGDTQTGDEAHRTSPVRVPGNHRYTQLVAFARFTCGLRTDGVALCWGNNGWGTLGGGTTAAFSANPVEIGGGIKFTQLTAGIEHACGAANTSSSPIVCWGHNDWGQFGIGNTSSPNGPVPAGTAGGNPPFLNVYAGGSFTCAIAMTNAAYCWGANGLGQNGDGGALTYGNTYRTSPIAVTGGHSFRSLSLGNQYACGVTTSNEGFCWGSNNGKLGDGGFTDTSTPRAVAGGHRFTEISAGYNHSCGLTTLEQIYCWGGNGNGQLGNAAANASSPVLAINGVKAAEVEVSGIGTGSSSFTCAVSKDRLTTWCWGRNDMGQLGNGQRHTAVTVNNSATIVVGQRPLEVATQRANRAQ</sequence>
<dbReference type="InterPro" id="IPR009091">
    <property type="entry name" value="RCC1/BLIP-II"/>
</dbReference>
<protein>
    <recommendedName>
        <fullName evidence="2">BIG2 domain-containing protein</fullName>
    </recommendedName>
</protein>
<dbReference type="PROSITE" id="PS51257">
    <property type="entry name" value="PROKAR_LIPOPROTEIN"/>
    <property type="match status" value="1"/>
</dbReference>
<evidence type="ECO:0000313" key="3">
    <source>
        <dbReference type="EMBL" id="HCT55665.1"/>
    </source>
</evidence>
<dbReference type="PANTHER" id="PTHR45982">
    <property type="entry name" value="REGULATOR OF CHROMOSOME CONDENSATION"/>
    <property type="match status" value="1"/>
</dbReference>
<dbReference type="AlphaFoldDB" id="A0A3D4V3H3"/>
<accession>A0A3D4V3H3</accession>
<keyword evidence="1" id="KW-0732">Signal</keyword>
<dbReference type="EMBL" id="DPIY01000001">
    <property type="protein sequence ID" value="HCT55665.1"/>
    <property type="molecule type" value="Genomic_DNA"/>
</dbReference>
<dbReference type="GO" id="GO:0005737">
    <property type="term" value="C:cytoplasm"/>
    <property type="evidence" value="ECO:0007669"/>
    <property type="project" value="TreeGrafter"/>
</dbReference>